<keyword evidence="2" id="KW-1185">Reference proteome</keyword>
<proteinExistence type="predicted"/>
<evidence type="ECO:0000313" key="1">
    <source>
        <dbReference type="EMBL" id="KAF4435840.1"/>
    </source>
</evidence>
<protein>
    <recommendedName>
        <fullName evidence="3">Transcription factor domain-containing protein</fullName>
    </recommendedName>
</protein>
<evidence type="ECO:0008006" key="3">
    <source>
        <dbReference type="Google" id="ProtNLM"/>
    </source>
</evidence>
<comment type="caution">
    <text evidence="1">The sequence shown here is derived from an EMBL/GenBank/DDBJ whole genome shotgun (WGS) entry which is preliminary data.</text>
</comment>
<evidence type="ECO:0000313" key="2">
    <source>
        <dbReference type="Proteomes" id="UP000605986"/>
    </source>
</evidence>
<dbReference type="PANTHER" id="PTHR37540">
    <property type="entry name" value="TRANSCRIPTION FACTOR (ACR-2), PUTATIVE-RELATED-RELATED"/>
    <property type="match status" value="1"/>
</dbReference>
<organism evidence="1 2">
    <name type="scientific">Fusarium austroafricanum</name>
    <dbReference type="NCBI Taxonomy" id="2364996"/>
    <lineage>
        <taxon>Eukaryota</taxon>
        <taxon>Fungi</taxon>
        <taxon>Dikarya</taxon>
        <taxon>Ascomycota</taxon>
        <taxon>Pezizomycotina</taxon>
        <taxon>Sordariomycetes</taxon>
        <taxon>Hypocreomycetidae</taxon>
        <taxon>Hypocreales</taxon>
        <taxon>Nectriaceae</taxon>
        <taxon>Fusarium</taxon>
        <taxon>Fusarium concolor species complex</taxon>
    </lineage>
</organism>
<dbReference type="EMBL" id="JAADJG010000831">
    <property type="protein sequence ID" value="KAF4435840.1"/>
    <property type="molecule type" value="Genomic_DNA"/>
</dbReference>
<dbReference type="PANTHER" id="PTHR37540:SF5">
    <property type="entry name" value="TRANSCRIPTION FACTOR DOMAIN-CONTAINING PROTEIN"/>
    <property type="match status" value="1"/>
</dbReference>
<gene>
    <name evidence="1" type="ORF">F53441_13417</name>
</gene>
<dbReference type="AlphaFoldDB" id="A0A8H4NI23"/>
<dbReference type="Proteomes" id="UP000605986">
    <property type="component" value="Unassembled WGS sequence"/>
</dbReference>
<sequence>MRRNKNSNDNNGLTILFLPVATKEPNSRREIELRLSSARSHIAKSMHRHRKASNLLPEEDDIDTNTQAKSTAISKITPERGPGHLLLTPAQLRTCVIPDKTLDSHSTMLLHYCTQFFWPGFELGSAAFHFPPFAVDYNTLVAQGPALVHAVLWRAAVSQAIRRKSRVTDRGSLVHYSQAMTYISKEITKPISEIHEQTLYAILSLCGAEMLPDEAEDISKKALDPPLAELSWIHVFGRRLHIDAHVNALVRLVDLKGGMHSLTNPSFQASFNYMDLTRATQKLVKPHFPVSQVYGHVKESHDRAKFFGFGSDFAYPACYADSSPQIDKLSELGLVDNIREVICDIRIWVKVIEAYHHGLLTNPDSSLLAAHRNLIQQRLLATLPEGYDGTKPLSTENIDQAAENENVWINEITQTALLIFSLGVTCPITYAPSYHHSTRRLQAQIERYMQSAIEMELFDFLTWLGMFGALCAEQVGDGRREWYIQFLSTIERKHIITRTTRTWEQVKQESLEPFLWSEVACDAAAEKTWFHAQLQSWDVTAWSSMLGTICG</sequence>
<dbReference type="OrthoDB" id="3469466at2759"/>
<name>A0A8H4NI23_9HYPO</name>
<reference evidence="1" key="1">
    <citation type="submission" date="2020-01" db="EMBL/GenBank/DDBJ databases">
        <title>Identification and distribution of gene clusters putatively required for synthesis of sphingolipid metabolism inhibitors in phylogenetically diverse species of the filamentous fungus Fusarium.</title>
        <authorList>
            <person name="Kim H.-S."/>
            <person name="Busman M."/>
            <person name="Brown D.W."/>
            <person name="Divon H."/>
            <person name="Uhlig S."/>
            <person name="Proctor R.H."/>
        </authorList>
    </citation>
    <scope>NUCLEOTIDE SEQUENCE</scope>
    <source>
        <strain evidence="1">NRRL 53441</strain>
    </source>
</reference>
<accession>A0A8H4NI23</accession>